<feature type="non-terminal residue" evidence="2">
    <location>
        <position position="73"/>
    </location>
</feature>
<proteinExistence type="predicted"/>
<evidence type="ECO:0000313" key="2">
    <source>
        <dbReference type="EMBL" id="KAG5985815.1"/>
    </source>
</evidence>
<sequence>MCLGELSRQHIGPSWESRESCESCGFQGTGPHSPASVANACYVFAPPRSQPGSGPSMAILFALEINKQQRPAS</sequence>
<dbReference type="AlphaFoldDB" id="A0A9P7ST39"/>
<gene>
    <name evidence="2" type="ORF">E4U43_005867</name>
</gene>
<keyword evidence="3" id="KW-1185">Reference proteome</keyword>
<organism evidence="2 3">
    <name type="scientific">Claviceps pusilla</name>
    <dbReference type="NCBI Taxonomy" id="123648"/>
    <lineage>
        <taxon>Eukaryota</taxon>
        <taxon>Fungi</taxon>
        <taxon>Dikarya</taxon>
        <taxon>Ascomycota</taxon>
        <taxon>Pezizomycotina</taxon>
        <taxon>Sordariomycetes</taxon>
        <taxon>Hypocreomycetidae</taxon>
        <taxon>Hypocreales</taxon>
        <taxon>Clavicipitaceae</taxon>
        <taxon>Claviceps</taxon>
    </lineage>
</organism>
<reference evidence="2" key="1">
    <citation type="journal article" date="2020" name="bioRxiv">
        <title>Whole genome comparisons of ergot fungi reveals the divergence and evolution of species within the genus Claviceps are the result of varying mechanisms driving genome evolution and host range expansion.</title>
        <authorList>
            <person name="Wyka S.A."/>
            <person name="Mondo S.J."/>
            <person name="Liu M."/>
            <person name="Dettman J."/>
            <person name="Nalam V."/>
            <person name="Broders K.D."/>
        </authorList>
    </citation>
    <scope>NUCLEOTIDE SEQUENCE</scope>
    <source>
        <strain evidence="2">CCC 602</strain>
    </source>
</reference>
<dbReference type="EMBL" id="SRPW01003913">
    <property type="protein sequence ID" value="KAG5985815.1"/>
    <property type="molecule type" value="Genomic_DNA"/>
</dbReference>
<comment type="caution">
    <text evidence="2">The sequence shown here is derived from an EMBL/GenBank/DDBJ whole genome shotgun (WGS) entry which is preliminary data.</text>
</comment>
<name>A0A9P7ST39_9HYPO</name>
<dbReference type="Proteomes" id="UP000748025">
    <property type="component" value="Unassembled WGS sequence"/>
</dbReference>
<protein>
    <submittedName>
        <fullName evidence="2">Uncharacterized protein</fullName>
    </submittedName>
</protein>
<accession>A0A9P7ST39</accession>
<feature type="region of interest" description="Disordered" evidence="1">
    <location>
        <begin position="1"/>
        <end position="30"/>
    </location>
</feature>
<evidence type="ECO:0000256" key="1">
    <source>
        <dbReference type="SAM" id="MobiDB-lite"/>
    </source>
</evidence>
<evidence type="ECO:0000313" key="3">
    <source>
        <dbReference type="Proteomes" id="UP000748025"/>
    </source>
</evidence>